<dbReference type="Proteomes" id="UP000811365">
    <property type="component" value="Unassembled WGS sequence"/>
</dbReference>
<organism evidence="2 3">
    <name type="scientific">Faecalibacterium prausnitzii</name>
    <dbReference type="NCBI Taxonomy" id="853"/>
    <lineage>
        <taxon>Bacteria</taxon>
        <taxon>Bacillati</taxon>
        <taxon>Bacillota</taxon>
        <taxon>Clostridia</taxon>
        <taxon>Eubacteriales</taxon>
        <taxon>Oscillospiraceae</taxon>
        <taxon>Faecalibacterium</taxon>
    </lineage>
</organism>
<feature type="region of interest" description="Disordered" evidence="1">
    <location>
        <begin position="105"/>
        <end position="124"/>
    </location>
</feature>
<sequence length="381" mass="40979">MTENHEMQKTPSMSAPSTEPSKVESQGDTRMSRRKALLGALFAGAAMTSKTAEASDANCSCLPAPDCNAVCPNGGSPRGDGTQACECFENPPMPTLHPVAYSGDYNSLANRPNRAGSDTDGGDARNSIRWNGHELRKQHNPNASQIPVFSGGYVDFINRNEIAGMPVIGARVIYGEGVLETIGSKPGRHWYTKNVPAVKRDQYGRVEAVGYAAIWTQCNCNCSSNCCNCGDDSRCFIKATLKTATGVKDVSEVAVGDRLVGLDGLHTVVAIVHGQLGKRKAVCPKGSKDVVLTEDHVVLQDGQPVVYSEVGKRMCHDILTAKSGIKGLYIQPWMDKMISVDPEAFECIEMPEDTPTYTLIVAEGNWGMTEDGTSVLLCQML</sequence>
<feature type="region of interest" description="Disordered" evidence="1">
    <location>
        <begin position="1"/>
        <end position="31"/>
    </location>
</feature>
<dbReference type="EMBL" id="JAGZYH010000029">
    <property type="protein sequence ID" value="MBS6622209.1"/>
    <property type="molecule type" value="Genomic_DNA"/>
</dbReference>
<feature type="compositionally biased region" description="Basic and acidic residues" evidence="1">
    <location>
        <begin position="21"/>
        <end position="31"/>
    </location>
</feature>
<feature type="compositionally biased region" description="Polar residues" evidence="1">
    <location>
        <begin position="9"/>
        <end position="20"/>
    </location>
</feature>
<protein>
    <recommendedName>
        <fullName evidence="4">Hint domain-containing protein</fullName>
    </recommendedName>
</protein>
<accession>A0A9E1GKW2</accession>
<evidence type="ECO:0008006" key="4">
    <source>
        <dbReference type="Google" id="ProtNLM"/>
    </source>
</evidence>
<name>A0A9E1GKW2_9FIRM</name>
<evidence type="ECO:0000313" key="2">
    <source>
        <dbReference type="EMBL" id="MBS6622209.1"/>
    </source>
</evidence>
<evidence type="ECO:0000256" key="1">
    <source>
        <dbReference type="SAM" id="MobiDB-lite"/>
    </source>
</evidence>
<comment type="caution">
    <text evidence="2">The sequence shown here is derived from an EMBL/GenBank/DDBJ whole genome shotgun (WGS) entry which is preliminary data.</text>
</comment>
<proteinExistence type="predicted"/>
<gene>
    <name evidence="2" type="ORF">KH315_08635</name>
</gene>
<evidence type="ECO:0000313" key="3">
    <source>
        <dbReference type="Proteomes" id="UP000811365"/>
    </source>
</evidence>
<dbReference type="AlphaFoldDB" id="A0A9E1GKW2"/>
<reference evidence="2" key="1">
    <citation type="submission" date="2021-02" db="EMBL/GenBank/DDBJ databases">
        <title>Infant gut strain persistence is associated with maternal origin, phylogeny, and functional potential including surface adhesion and iron acquisition.</title>
        <authorList>
            <person name="Lou Y.C."/>
        </authorList>
    </citation>
    <scope>NUCLEOTIDE SEQUENCE</scope>
    <source>
        <strain evidence="2">L2_039_000G1_dasL2_039_000G1_maxbin2.maxbin.077</strain>
    </source>
</reference>